<reference evidence="2" key="1">
    <citation type="journal article" date="2023" name="Mol. Phylogenet. Evol.">
        <title>Genome-scale phylogeny and comparative genomics of the fungal order Sordariales.</title>
        <authorList>
            <person name="Hensen N."/>
            <person name="Bonometti L."/>
            <person name="Westerberg I."/>
            <person name="Brannstrom I.O."/>
            <person name="Guillou S."/>
            <person name="Cros-Aarteil S."/>
            <person name="Calhoun S."/>
            <person name="Haridas S."/>
            <person name="Kuo A."/>
            <person name="Mondo S."/>
            <person name="Pangilinan J."/>
            <person name="Riley R."/>
            <person name="LaButti K."/>
            <person name="Andreopoulos B."/>
            <person name="Lipzen A."/>
            <person name="Chen C."/>
            <person name="Yan M."/>
            <person name="Daum C."/>
            <person name="Ng V."/>
            <person name="Clum A."/>
            <person name="Steindorff A."/>
            <person name="Ohm R.A."/>
            <person name="Martin F."/>
            <person name="Silar P."/>
            <person name="Natvig D.O."/>
            <person name="Lalanne C."/>
            <person name="Gautier V."/>
            <person name="Ament-Velasquez S.L."/>
            <person name="Kruys A."/>
            <person name="Hutchinson M.I."/>
            <person name="Powell A.J."/>
            <person name="Barry K."/>
            <person name="Miller A.N."/>
            <person name="Grigoriev I.V."/>
            <person name="Debuchy R."/>
            <person name="Gladieux P."/>
            <person name="Hiltunen Thoren M."/>
            <person name="Johannesson H."/>
        </authorList>
    </citation>
    <scope>NUCLEOTIDE SEQUENCE</scope>
    <source>
        <strain evidence="2">PSN243</strain>
    </source>
</reference>
<accession>A0AAV9GWF2</accession>
<name>A0AAV9GWF2_9PEZI</name>
<proteinExistence type="predicted"/>
<evidence type="ECO:0000313" key="3">
    <source>
        <dbReference type="Proteomes" id="UP001321760"/>
    </source>
</evidence>
<organism evidence="2 3">
    <name type="scientific">Podospora aff. communis PSN243</name>
    <dbReference type="NCBI Taxonomy" id="3040156"/>
    <lineage>
        <taxon>Eukaryota</taxon>
        <taxon>Fungi</taxon>
        <taxon>Dikarya</taxon>
        <taxon>Ascomycota</taxon>
        <taxon>Pezizomycotina</taxon>
        <taxon>Sordariomycetes</taxon>
        <taxon>Sordariomycetidae</taxon>
        <taxon>Sordariales</taxon>
        <taxon>Podosporaceae</taxon>
        <taxon>Podospora</taxon>
    </lineage>
</organism>
<dbReference type="EMBL" id="MU865925">
    <property type="protein sequence ID" value="KAK4452030.1"/>
    <property type="molecule type" value="Genomic_DNA"/>
</dbReference>
<keyword evidence="3" id="KW-1185">Reference proteome</keyword>
<reference evidence="2" key="2">
    <citation type="submission" date="2023-05" db="EMBL/GenBank/DDBJ databases">
        <authorList>
            <consortium name="Lawrence Berkeley National Laboratory"/>
            <person name="Steindorff A."/>
            <person name="Hensen N."/>
            <person name="Bonometti L."/>
            <person name="Westerberg I."/>
            <person name="Brannstrom I.O."/>
            <person name="Guillou S."/>
            <person name="Cros-Aarteil S."/>
            <person name="Calhoun S."/>
            <person name="Haridas S."/>
            <person name="Kuo A."/>
            <person name="Mondo S."/>
            <person name="Pangilinan J."/>
            <person name="Riley R."/>
            <person name="Labutti K."/>
            <person name="Andreopoulos B."/>
            <person name="Lipzen A."/>
            <person name="Chen C."/>
            <person name="Yanf M."/>
            <person name="Daum C."/>
            <person name="Ng V."/>
            <person name="Clum A."/>
            <person name="Ohm R."/>
            <person name="Martin F."/>
            <person name="Silar P."/>
            <person name="Natvig D."/>
            <person name="Lalanne C."/>
            <person name="Gautier V."/>
            <person name="Ament-Velasquez S.L."/>
            <person name="Kruys A."/>
            <person name="Hutchinson M.I."/>
            <person name="Powell A.J."/>
            <person name="Barry K."/>
            <person name="Miller A.N."/>
            <person name="Grigoriev I.V."/>
            <person name="Debuchy R."/>
            <person name="Gladieux P."/>
            <person name="Thoren M.H."/>
            <person name="Johannesson H."/>
        </authorList>
    </citation>
    <scope>NUCLEOTIDE SEQUENCE</scope>
    <source>
        <strain evidence="2">PSN243</strain>
    </source>
</reference>
<feature type="compositionally biased region" description="Polar residues" evidence="1">
    <location>
        <begin position="89"/>
        <end position="100"/>
    </location>
</feature>
<feature type="region of interest" description="Disordered" evidence="1">
    <location>
        <begin position="28"/>
        <end position="100"/>
    </location>
</feature>
<gene>
    <name evidence="2" type="ORF">QBC34DRAFT_38315</name>
</gene>
<evidence type="ECO:0000256" key="1">
    <source>
        <dbReference type="SAM" id="MobiDB-lite"/>
    </source>
</evidence>
<protein>
    <submittedName>
        <fullName evidence="2">Uncharacterized protein</fullName>
    </submittedName>
</protein>
<comment type="caution">
    <text evidence="2">The sequence shown here is derived from an EMBL/GenBank/DDBJ whole genome shotgun (WGS) entry which is preliminary data.</text>
</comment>
<dbReference type="Proteomes" id="UP001321760">
    <property type="component" value="Unassembled WGS sequence"/>
</dbReference>
<sequence>MDSCPAQTAQRKALAIANPAQVCGTTGCLDGARGPSVRSLEPASSIEPRRHPPVVGQASRMRGMEGCRSAVPRRGSKTSRRDQPKAAQRSPTPGTHNQAQAVEFKRIGVLRKQADLKSASLDISANAVSIGKPGLKSRHSWLALRGSPHRHRIELYSFPRQKQRVSSLADRIHFVSLQPSTNRNPLWPGRNVGVSLGSPSAWFRSAAPRLRC</sequence>
<dbReference type="AlphaFoldDB" id="A0AAV9GWF2"/>
<evidence type="ECO:0000313" key="2">
    <source>
        <dbReference type="EMBL" id="KAK4452030.1"/>
    </source>
</evidence>